<dbReference type="AlphaFoldDB" id="A0A6C0JCG7"/>
<sequence>MESNAVITKVLLPRIRQLEKEVATLREQTWPYVQAKKEDMGMRDIMELVDFFKDMDEETILKLLRLKNQFSRNPGILNREVDTVMRLRNNFC</sequence>
<proteinExistence type="predicted"/>
<name>A0A6C0JCG7_9ZZZZ</name>
<accession>A0A6C0JCG7</accession>
<evidence type="ECO:0000313" key="1">
    <source>
        <dbReference type="EMBL" id="QHU03525.1"/>
    </source>
</evidence>
<dbReference type="EMBL" id="MN740383">
    <property type="protein sequence ID" value="QHU03525.1"/>
    <property type="molecule type" value="Genomic_DNA"/>
</dbReference>
<organism evidence="1">
    <name type="scientific">viral metagenome</name>
    <dbReference type="NCBI Taxonomy" id="1070528"/>
    <lineage>
        <taxon>unclassified sequences</taxon>
        <taxon>metagenomes</taxon>
        <taxon>organismal metagenomes</taxon>
    </lineage>
</organism>
<reference evidence="1" key="1">
    <citation type="journal article" date="2020" name="Nature">
        <title>Giant virus diversity and host interactions through global metagenomics.</title>
        <authorList>
            <person name="Schulz F."/>
            <person name="Roux S."/>
            <person name="Paez-Espino D."/>
            <person name="Jungbluth S."/>
            <person name="Walsh D.A."/>
            <person name="Denef V.J."/>
            <person name="McMahon K.D."/>
            <person name="Konstantinidis K.T."/>
            <person name="Eloe-Fadrosh E.A."/>
            <person name="Kyrpides N.C."/>
            <person name="Woyke T."/>
        </authorList>
    </citation>
    <scope>NUCLEOTIDE SEQUENCE</scope>
    <source>
        <strain evidence="1">GVMAG-M-3300027206-1</strain>
    </source>
</reference>
<protein>
    <submittedName>
        <fullName evidence="1">Uncharacterized protein</fullName>
    </submittedName>
</protein>